<dbReference type="EMBL" id="JAQZSM010000004">
    <property type="protein sequence ID" value="MDD7970772.1"/>
    <property type="molecule type" value="Genomic_DNA"/>
</dbReference>
<comment type="caution">
    <text evidence="1">The sequence shown here is derived from an EMBL/GenBank/DDBJ whole genome shotgun (WGS) entry which is preliminary data.</text>
</comment>
<proteinExistence type="predicted"/>
<reference evidence="1" key="1">
    <citation type="submission" date="2023-02" db="EMBL/GenBank/DDBJ databases">
        <title>Description of Roseinatronobacter alkalisoli sp. nov., an alkaliphilic bacerium isolated from soda soil.</title>
        <authorList>
            <person name="Wei W."/>
        </authorList>
    </citation>
    <scope>NUCLEOTIDE SEQUENCE</scope>
    <source>
        <strain evidence="1">HJB301</strain>
    </source>
</reference>
<organism evidence="1 2">
    <name type="scientific">Roseinatronobacter alkalisoli</name>
    <dbReference type="NCBI Taxonomy" id="3028235"/>
    <lineage>
        <taxon>Bacteria</taxon>
        <taxon>Pseudomonadati</taxon>
        <taxon>Pseudomonadota</taxon>
        <taxon>Alphaproteobacteria</taxon>
        <taxon>Rhodobacterales</taxon>
        <taxon>Paracoccaceae</taxon>
        <taxon>Roseinatronobacter</taxon>
    </lineage>
</organism>
<dbReference type="RefSeq" id="WP_274351454.1">
    <property type="nucleotide sequence ID" value="NZ_JAQZSM010000004.1"/>
</dbReference>
<keyword evidence="2" id="KW-1185">Reference proteome</keyword>
<protein>
    <submittedName>
        <fullName evidence="1">Uncharacterized protein</fullName>
    </submittedName>
</protein>
<evidence type="ECO:0000313" key="1">
    <source>
        <dbReference type="EMBL" id="MDD7970772.1"/>
    </source>
</evidence>
<evidence type="ECO:0000313" key="2">
    <source>
        <dbReference type="Proteomes" id="UP001431784"/>
    </source>
</evidence>
<name>A0ABT5T9C0_9RHOB</name>
<sequence>MTKGARGYYFRPRPNGAMLLQIRHDPRLRRTEMHRIAGIDTATGDVRVAENHVLTDEEQALIADWLANGTGLDGRAARAVSDIGHIAHWAQFRATAEELESATDELLWAMQDLREVLVRKLARRSTE</sequence>
<accession>A0ABT5T9C0</accession>
<gene>
    <name evidence="1" type="ORF">PUT78_06650</name>
</gene>
<dbReference type="Proteomes" id="UP001431784">
    <property type="component" value="Unassembled WGS sequence"/>
</dbReference>